<dbReference type="GO" id="GO:0046872">
    <property type="term" value="F:metal ion binding"/>
    <property type="evidence" value="ECO:0007669"/>
    <property type="project" value="UniProtKB-KW"/>
</dbReference>
<keyword evidence="6" id="KW-0460">Magnesium</keyword>
<dbReference type="Gene3D" id="3.30.70.1020">
    <property type="entry name" value="Trehalose-6-phosphate phosphatase related protein, domain 2"/>
    <property type="match status" value="1"/>
</dbReference>
<dbReference type="InterPro" id="IPR036412">
    <property type="entry name" value="HAD-like_sf"/>
</dbReference>
<name>A0A378SV73_9MYCO</name>
<keyword evidence="6" id="KW-0479">Metal-binding</keyword>
<evidence type="ECO:0000313" key="7">
    <source>
        <dbReference type="EMBL" id="STZ45764.1"/>
    </source>
</evidence>
<dbReference type="EMBL" id="UGQM01000001">
    <property type="protein sequence ID" value="STZ45764.1"/>
    <property type="molecule type" value="Genomic_DNA"/>
</dbReference>
<evidence type="ECO:0000256" key="1">
    <source>
        <dbReference type="ARBA" id="ARBA00000500"/>
    </source>
</evidence>
<dbReference type="RefSeq" id="WP_115328435.1">
    <property type="nucleotide sequence ID" value="NZ_JACKST010000015.1"/>
</dbReference>
<comment type="function">
    <text evidence="5 6">Removes the phosphate from trehalose 6-phosphate to produce free trehalose.</text>
</comment>
<proteinExistence type="inferred from homology"/>
<dbReference type="PANTHER" id="PTHR43768:SF3">
    <property type="entry name" value="TREHALOSE 6-PHOSPHATE PHOSPHATASE"/>
    <property type="match status" value="1"/>
</dbReference>
<dbReference type="NCBIfam" id="TIGR01484">
    <property type="entry name" value="HAD-SF-IIB"/>
    <property type="match status" value="1"/>
</dbReference>
<evidence type="ECO:0000256" key="2">
    <source>
        <dbReference type="ARBA" id="ARBA00005199"/>
    </source>
</evidence>
<protein>
    <recommendedName>
        <fullName evidence="6">Trehalose 6-phosphate phosphatase</fullName>
        <ecNumber evidence="6">3.1.3.12</ecNumber>
    </recommendedName>
</protein>
<comment type="pathway">
    <text evidence="2 6">Glycan biosynthesis; trehalose biosynthesis.</text>
</comment>
<dbReference type="AlphaFoldDB" id="A0A378SV73"/>
<sequence length="256" mass="26382">MSALLPELESALSAAARTPRLLVASDFDGTLAPIVNNPADARPLPGAAEALITLATLPSTAAALISGRALATLRELSSMPDSVHLVGSHGAEFESGFSRDIDRELLQTITDGLDAIAAGRPGVAVETKPASVALHVRNASPADGDAALAAAWDAARDWDAHITTGKAVLEFAVISTDKGEAVDILRERLQATTVVFLGDDVTDEKAFVRLGESDVGVKVGPGDTAAAYRVESPADVATALRHLVDTRAAQSPQPAP</sequence>
<evidence type="ECO:0000256" key="3">
    <source>
        <dbReference type="ARBA" id="ARBA00008770"/>
    </source>
</evidence>
<dbReference type="PANTHER" id="PTHR43768">
    <property type="entry name" value="TREHALOSE 6-PHOSPHATE PHOSPHATASE"/>
    <property type="match status" value="1"/>
</dbReference>
<dbReference type="Proteomes" id="UP000254291">
    <property type="component" value="Unassembled WGS sequence"/>
</dbReference>
<dbReference type="InterPro" id="IPR006379">
    <property type="entry name" value="HAD-SF_hydro_IIB"/>
</dbReference>
<comment type="catalytic activity">
    <reaction evidence="1 6">
        <text>alpha,alpha-trehalose 6-phosphate + H2O = alpha,alpha-trehalose + phosphate</text>
        <dbReference type="Rhea" id="RHEA:23420"/>
        <dbReference type="ChEBI" id="CHEBI:15377"/>
        <dbReference type="ChEBI" id="CHEBI:16551"/>
        <dbReference type="ChEBI" id="CHEBI:43474"/>
        <dbReference type="ChEBI" id="CHEBI:58429"/>
        <dbReference type="EC" id="3.1.3.12"/>
    </reaction>
</comment>
<accession>A0A378SV73</accession>
<evidence type="ECO:0000256" key="5">
    <source>
        <dbReference type="ARBA" id="ARBA00024179"/>
    </source>
</evidence>
<evidence type="ECO:0000313" key="8">
    <source>
        <dbReference type="Proteomes" id="UP000254291"/>
    </source>
</evidence>
<dbReference type="InterPro" id="IPR023214">
    <property type="entry name" value="HAD_sf"/>
</dbReference>
<dbReference type="EC" id="3.1.3.12" evidence="6"/>
<comment type="cofactor">
    <cofactor evidence="6">
        <name>Mg(2+)</name>
        <dbReference type="ChEBI" id="CHEBI:18420"/>
    </cofactor>
</comment>
<gene>
    <name evidence="7" type="primary">otsB</name>
    <name evidence="7" type="ORF">NCTC10742_05025</name>
</gene>
<dbReference type="InterPro" id="IPR003337">
    <property type="entry name" value="Trehalose_PPase"/>
</dbReference>
<dbReference type="GO" id="GO:0005992">
    <property type="term" value="P:trehalose biosynthetic process"/>
    <property type="evidence" value="ECO:0007669"/>
    <property type="project" value="UniProtKB-UniPathway"/>
</dbReference>
<reference evidence="7 8" key="1">
    <citation type="submission" date="2018-06" db="EMBL/GenBank/DDBJ databases">
        <authorList>
            <consortium name="Pathogen Informatics"/>
            <person name="Doyle S."/>
        </authorList>
    </citation>
    <scope>NUCLEOTIDE SEQUENCE [LARGE SCALE GENOMIC DNA]</scope>
    <source>
        <strain evidence="7 8">NCTC10742</strain>
    </source>
</reference>
<organism evidence="7 8">
    <name type="scientific">Mycolicibacterium gilvum</name>
    <dbReference type="NCBI Taxonomy" id="1804"/>
    <lineage>
        <taxon>Bacteria</taxon>
        <taxon>Bacillati</taxon>
        <taxon>Actinomycetota</taxon>
        <taxon>Actinomycetes</taxon>
        <taxon>Mycobacteriales</taxon>
        <taxon>Mycobacteriaceae</taxon>
        <taxon>Mycolicibacterium</taxon>
    </lineage>
</organism>
<dbReference type="SUPFAM" id="SSF56784">
    <property type="entry name" value="HAD-like"/>
    <property type="match status" value="1"/>
</dbReference>
<dbReference type="Gene3D" id="3.40.50.1000">
    <property type="entry name" value="HAD superfamily/HAD-like"/>
    <property type="match status" value="1"/>
</dbReference>
<dbReference type="UniPathway" id="UPA00299"/>
<dbReference type="NCBIfam" id="TIGR00685">
    <property type="entry name" value="T6PP"/>
    <property type="match status" value="1"/>
</dbReference>
<dbReference type="InterPro" id="IPR044651">
    <property type="entry name" value="OTSB-like"/>
</dbReference>
<evidence type="ECO:0000256" key="6">
    <source>
        <dbReference type="RuleBase" id="RU361117"/>
    </source>
</evidence>
<evidence type="ECO:0000256" key="4">
    <source>
        <dbReference type="ARBA" id="ARBA00022801"/>
    </source>
</evidence>
<comment type="similarity">
    <text evidence="3 6">Belongs to the trehalose phosphatase family.</text>
</comment>
<dbReference type="Pfam" id="PF02358">
    <property type="entry name" value="Trehalose_PPase"/>
    <property type="match status" value="1"/>
</dbReference>
<dbReference type="GO" id="GO:0004805">
    <property type="term" value="F:trehalose-phosphatase activity"/>
    <property type="evidence" value="ECO:0007669"/>
    <property type="project" value="UniProtKB-EC"/>
</dbReference>
<dbReference type="CDD" id="cd01627">
    <property type="entry name" value="HAD_TPP"/>
    <property type="match status" value="1"/>
</dbReference>
<keyword evidence="4 6" id="KW-0378">Hydrolase</keyword>